<dbReference type="Pfam" id="PF13692">
    <property type="entry name" value="Glyco_trans_1_4"/>
    <property type="match status" value="1"/>
</dbReference>
<reference evidence="3 4" key="1">
    <citation type="submission" date="2019-04" db="EMBL/GenBank/DDBJ databases">
        <title>Microbes associate with the intestines of laboratory mice.</title>
        <authorList>
            <person name="Navarre W."/>
            <person name="Wong E."/>
            <person name="Huang K.C."/>
            <person name="Tropini C."/>
            <person name="Ng K."/>
            <person name="Yu B."/>
        </authorList>
    </citation>
    <scope>NUCLEOTIDE SEQUENCE [LARGE SCALE GENOMIC DNA]</scope>
    <source>
        <strain evidence="3 4">NM83_B4-11</strain>
    </source>
</reference>
<sequence length="489" mass="54589">MARRCPGQFAREKRILGLGRSTYKLRYRPIHSRGIQHREGTVVKPDQLLSVYDDCPAAWERRDAASGDHLVAAMRHALAAARPPPDAGRALLLDVTRLIACCWTGRLPTGIDRVCYAYLHHYAGRASAVIQHRGFIRVLDRRHTDALFDLLRDRRRGFQARIAAFAPRALAAGSAPPPGATYLNVGHTDFDLPSHTRWIGRHGLRPVYLIHDLIPITHKQLCRPHAVRRHLGRVANALRHGAGIVVSSQAVAEDLLRFARECRLKAPPLLVAPLAGATFETRRGLHGDAERYFLCVGTIEGRKNHVLLLEVWRRLRQRLGRAAPRLVIVGQWGRGAEQVRDMLARDPDLAEHVVRIDHCTDEELAGLMAGACAMLMPTLAEGYGLPMAEALGLRLPVIASDLPCFHEVGKGIPCLLDPHDVEAWATVIARFGDDCPRYRRQIMQVRRFRPTTWGDHFDRVDEWLPTLERGEDGEAAHPAAPIGECEDVA</sequence>
<dbReference type="Proteomes" id="UP000308038">
    <property type="component" value="Unassembled WGS sequence"/>
</dbReference>
<dbReference type="EMBL" id="SSTI01000008">
    <property type="protein sequence ID" value="THG39369.1"/>
    <property type="molecule type" value="Genomic_DNA"/>
</dbReference>
<keyword evidence="4" id="KW-1185">Reference proteome</keyword>
<accession>A0ABY2QGJ4</accession>
<dbReference type="Gene3D" id="3.40.50.2000">
    <property type="entry name" value="Glycogen Phosphorylase B"/>
    <property type="match status" value="1"/>
</dbReference>
<dbReference type="CDD" id="cd03809">
    <property type="entry name" value="GT4_MtfB-like"/>
    <property type="match status" value="1"/>
</dbReference>
<dbReference type="PANTHER" id="PTHR46401:SF2">
    <property type="entry name" value="GLYCOSYLTRANSFERASE WBBK-RELATED"/>
    <property type="match status" value="1"/>
</dbReference>
<evidence type="ECO:0000256" key="2">
    <source>
        <dbReference type="SAM" id="MobiDB-lite"/>
    </source>
</evidence>
<proteinExistence type="predicted"/>
<evidence type="ECO:0000313" key="3">
    <source>
        <dbReference type="EMBL" id="THG39369.1"/>
    </source>
</evidence>
<keyword evidence="1" id="KW-0808">Transferase</keyword>
<organism evidence="3 4">
    <name type="scientific">Sphingomonas olei</name>
    <dbReference type="NCBI Taxonomy" id="1886787"/>
    <lineage>
        <taxon>Bacteria</taxon>
        <taxon>Pseudomonadati</taxon>
        <taxon>Pseudomonadota</taxon>
        <taxon>Alphaproteobacteria</taxon>
        <taxon>Sphingomonadales</taxon>
        <taxon>Sphingomonadaceae</taxon>
        <taxon>Sphingomonas</taxon>
    </lineage>
</organism>
<name>A0ABY2QGJ4_9SPHN</name>
<dbReference type="PANTHER" id="PTHR46401">
    <property type="entry name" value="GLYCOSYLTRANSFERASE WBBK-RELATED"/>
    <property type="match status" value="1"/>
</dbReference>
<dbReference type="SUPFAM" id="SSF53756">
    <property type="entry name" value="UDP-Glycosyltransferase/glycogen phosphorylase"/>
    <property type="match status" value="1"/>
</dbReference>
<feature type="region of interest" description="Disordered" evidence="2">
    <location>
        <begin position="470"/>
        <end position="489"/>
    </location>
</feature>
<evidence type="ECO:0000256" key="1">
    <source>
        <dbReference type="ARBA" id="ARBA00022679"/>
    </source>
</evidence>
<gene>
    <name evidence="3" type="ORF">E5988_11815</name>
</gene>
<comment type="caution">
    <text evidence="3">The sequence shown here is derived from an EMBL/GenBank/DDBJ whole genome shotgun (WGS) entry which is preliminary data.</text>
</comment>
<protein>
    <submittedName>
        <fullName evidence="3">Glycosyltransferase family 4 protein</fullName>
    </submittedName>
</protein>
<evidence type="ECO:0000313" key="4">
    <source>
        <dbReference type="Proteomes" id="UP000308038"/>
    </source>
</evidence>